<keyword evidence="7 9" id="KW-0175">Coiled coil</keyword>
<dbReference type="AlphaFoldDB" id="Q0CQN6"/>
<evidence type="ECO:0000256" key="2">
    <source>
        <dbReference type="ARBA" id="ARBA00006108"/>
    </source>
</evidence>
<keyword evidence="6" id="KW-1133">Transmembrane helix</keyword>
<dbReference type="GO" id="GO:0042147">
    <property type="term" value="P:retrograde transport, endosome to Golgi"/>
    <property type="evidence" value="ECO:0007669"/>
    <property type="project" value="TreeGrafter"/>
</dbReference>
<evidence type="ECO:0000313" key="12">
    <source>
        <dbReference type="Proteomes" id="UP000007963"/>
    </source>
</evidence>
<evidence type="ECO:0000256" key="1">
    <source>
        <dbReference type="ARBA" id="ARBA00004211"/>
    </source>
</evidence>
<dbReference type="GO" id="GO:0048280">
    <property type="term" value="P:vesicle fusion with Golgi apparatus"/>
    <property type="evidence" value="ECO:0007669"/>
    <property type="project" value="TreeGrafter"/>
</dbReference>
<evidence type="ECO:0000256" key="7">
    <source>
        <dbReference type="ARBA" id="ARBA00023054"/>
    </source>
</evidence>
<dbReference type="HOGENOM" id="CLU_075474_0_0_1"/>
<dbReference type="GO" id="GO:0005829">
    <property type="term" value="C:cytosol"/>
    <property type="evidence" value="ECO:0007669"/>
    <property type="project" value="GOC"/>
</dbReference>
<dbReference type="OrthoDB" id="430637at2759"/>
<dbReference type="InterPro" id="IPR038407">
    <property type="entry name" value="v-SNARE_N_sf"/>
</dbReference>
<feature type="coiled-coil region" evidence="9">
    <location>
        <begin position="44"/>
        <end position="111"/>
    </location>
</feature>
<dbReference type="GO" id="GO:0005774">
    <property type="term" value="C:vacuolar membrane"/>
    <property type="evidence" value="ECO:0007669"/>
    <property type="project" value="EnsemblFungi"/>
</dbReference>
<dbReference type="InterPro" id="IPR000727">
    <property type="entry name" value="T_SNARE_dom"/>
</dbReference>
<dbReference type="VEuPathDB" id="FungiDB:ATEG_03998"/>
<proteinExistence type="inferred from homology"/>
<feature type="domain" description="T-SNARE coiled-coil homology" evidence="10">
    <location>
        <begin position="127"/>
        <end position="194"/>
    </location>
</feature>
<dbReference type="InterPro" id="IPR010989">
    <property type="entry name" value="SNARE"/>
</dbReference>
<dbReference type="GO" id="GO:0007036">
    <property type="term" value="P:vacuolar calcium ion homeostasis"/>
    <property type="evidence" value="ECO:0007669"/>
    <property type="project" value="EnsemblFungi"/>
</dbReference>
<dbReference type="STRING" id="341663.Q0CQN6"/>
<keyword evidence="5" id="KW-0653">Protein transport</keyword>
<protein>
    <recommendedName>
        <fullName evidence="10">t-SNARE coiled-coil homology domain-containing protein</fullName>
    </recommendedName>
</protein>
<dbReference type="GO" id="GO:0006891">
    <property type="term" value="P:intra-Golgi vesicle-mediated transport"/>
    <property type="evidence" value="ECO:0007669"/>
    <property type="project" value="EnsemblFungi"/>
</dbReference>
<dbReference type="OMA" id="MEYEAND"/>
<keyword evidence="3" id="KW-0813">Transport</keyword>
<evidence type="ECO:0000256" key="9">
    <source>
        <dbReference type="SAM" id="Coils"/>
    </source>
</evidence>
<organism evidence="11 12">
    <name type="scientific">Aspergillus terreus (strain NIH 2624 / FGSC A1156)</name>
    <dbReference type="NCBI Taxonomy" id="341663"/>
    <lineage>
        <taxon>Eukaryota</taxon>
        <taxon>Fungi</taxon>
        <taxon>Dikarya</taxon>
        <taxon>Ascomycota</taxon>
        <taxon>Pezizomycotina</taxon>
        <taxon>Eurotiomycetes</taxon>
        <taxon>Eurotiomycetidae</taxon>
        <taxon>Eurotiales</taxon>
        <taxon>Aspergillaceae</taxon>
        <taxon>Aspergillus</taxon>
        <taxon>Aspergillus subgen. Circumdati</taxon>
    </lineage>
</organism>
<dbReference type="FunFam" id="1.20.5.110:FF:000002">
    <property type="entry name" value="Vesicle transport through interaction with t-SNAREsB"/>
    <property type="match status" value="1"/>
</dbReference>
<dbReference type="SMART" id="SM00397">
    <property type="entry name" value="t_SNARE"/>
    <property type="match status" value="1"/>
</dbReference>
<sequence length="263" mass="29719">MSNPLDTDAGSELFSSYETELKLVQADLNQKLDQISESSGGEERKSAIRQAERALDEATELLDQMRMEKQNIPSAARSKVNARFRNYSTDIDEAKRKLKSLSDDRRALFGDRYTDDPQDAHLEQRQQLLSGTDRLERSSARLQESQRIALETEDIGRNTLADLYQQRETIEHARSGLQQSEGYVDTSIKTLRGMAPSSIERSVEQALMGVYVAFPIPFFSRHITADFAIGADTPGMLYDKIYSCKHDLDMVLINLSFRTNAPS</sequence>
<dbReference type="Pfam" id="PF05008">
    <property type="entry name" value="V-SNARE"/>
    <property type="match status" value="1"/>
</dbReference>
<reference evidence="12" key="1">
    <citation type="submission" date="2005-09" db="EMBL/GenBank/DDBJ databases">
        <title>Annotation of the Aspergillus terreus NIH2624 genome.</title>
        <authorList>
            <person name="Birren B.W."/>
            <person name="Lander E.S."/>
            <person name="Galagan J.E."/>
            <person name="Nusbaum C."/>
            <person name="Devon K."/>
            <person name="Henn M."/>
            <person name="Ma L.-J."/>
            <person name="Jaffe D.B."/>
            <person name="Butler J."/>
            <person name="Alvarez P."/>
            <person name="Gnerre S."/>
            <person name="Grabherr M."/>
            <person name="Kleber M."/>
            <person name="Mauceli E.W."/>
            <person name="Brockman W."/>
            <person name="Rounsley S."/>
            <person name="Young S.K."/>
            <person name="LaButti K."/>
            <person name="Pushparaj V."/>
            <person name="DeCaprio D."/>
            <person name="Crawford M."/>
            <person name="Koehrsen M."/>
            <person name="Engels R."/>
            <person name="Montgomery P."/>
            <person name="Pearson M."/>
            <person name="Howarth C."/>
            <person name="Larson L."/>
            <person name="Luoma S."/>
            <person name="White J."/>
            <person name="Alvarado L."/>
            <person name="Kodira C.D."/>
            <person name="Zeng Q."/>
            <person name="Oleary S."/>
            <person name="Yandava C."/>
            <person name="Denning D.W."/>
            <person name="Nierman W.C."/>
            <person name="Milne T."/>
            <person name="Madden K."/>
        </authorList>
    </citation>
    <scope>NUCLEOTIDE SEQUENCE [LARGE SCALE GENOMIC DNA]</scope>
    <source>
        <strain evidence="12">NIH 2624 / FGSC A1156</strain>
    </source>
</reference>
<dbReference type="GO" id="GO:0031902">
    <property type="term" value="C:late endosome membrane"/>
    <property type="evidence" value="ECO:0007669"/>
    <property type="project" value="TreeGrafter"/>
</dbReference>
<dbReference type="GO" id="GO:0006886">
    <property type="term" value="P:intracellular protein transport"/>
    <property type="evidence" value="ECO:0007669"/>
    <property type="project" value="InterPro"/>
</dbReference>
<gene>
    <name evidence="11" type="ORF">ATEG_03998</name>
</gene>
<dbReference type="GO" id="GO:0042144">
    <property type="term" value="P:vacuole fusion, non-autophagic"/>
    <property type="evidence" value="ECO:0007669"/>
    <property type="project" value="EnsemblFungi"/>
</dbReference>
<evidence type="ECO:0000256" key="6">
    <source>
        <dbReference type="ARBA" id="ARBA00022989"/>
    </source>
</evidence>
<evidence type="ECO:0000256" key="5">
    <source>
        <dbReference type="ARBA" id="ARBA00022927"/>
    </source>
</evidence>
<dbReference type="GO" id="GO:0005484">
    <property type="term" value="F:SNAP receptor activity"/>
    <property type="evidence" value="ECO:0007669"/>
    <property type="project" value="EnsemblFungi"/>
</dbReference>
<dbReference type="Gene3D" id="1.20.58.400">
    <property type="entry name" value="t-snare proteins"/>
    <property type="match status" value="1"/>
</dbReference>
<dbReference type="GO" id="GO:0000139">
    <property type="term" value="C:Golgi membrane"/>
    <property type="evidence" value="ECO:0007669"/>
    <property type="project" value="EnsemblFungi"/>
</dbReference>
<evidence type="ECO:0000256" key="3">
    <source>
        <dbReference type="ARBA" id="ARBA00022448"/>
    </source>
</evidence>
<dbReference type="GO" id="GO:0031201">
    <property type="term" value="C:SNARE complex"/>
    <property type="evidence" value="ECO:0007669"/>
    <property type="project" value="EnsemblFungi"/>
</dbReference>
<dbReference type="GO" id="GO:0016236">
    <property type="term" value="P:macroautophagy"/>
    <property type="evidence" value="ECO:0007669"/>
    <property type="project" value="EnsemblFungi"/>
</dbReference>
<dbReference type="FunFam" id="1.20.58.400:FF:000002">
    <property type="entry name" value="Vesicle transport v-SNARE protein"/>
    <property type="match status" value="1"/>
</dbReference>
<dbReference type="Pfam" id="PF12352">
    <property type="entry name" value="V-SNARE_C"/>
    <property type="match status" value="1"/>
</dbReference>
<dbReference type="Gene3D" id="1.20.5.110">
    <property type="match status" value="1"/>
</dbReference>
<dbReference type="SUPFAM" id="SSF47661">
    <property type="entry name" value="t-snare proteins"/>
    <property type="match status" value="1"/>
</dbReference>
<dbReference type="EMBL" id="CH476598">
    <property type="protein sequence ID" value="EAU35800.1"/>
    <property type="molecule type" value="Genomic_DNA"/>
</dbReference>
<dbReference type="RefSeq" id="XP_001213176.1">
    <property type="nucleotide sequence ID" value="XM_001213176.1"/>
</dbReference>
<dbReference type="eggNOG" id="KOG1666">
    <property type="taxonomic scope" value="Eukaryota"/>
</dbReference>
<name>Q0CQN6_ASPTN</name>
<dbReference type="GeneID" id="4318154"/>
<evidence type="ECO:0000259" key="10">
    <source>
        <dbReference type="SMART" id="SM00397"/>
    </source>
</evidence>
<dbReference type="PANTHER" id="PTHR21230:SF26">
    <property type="entry name" value="VESICLE TRANSPORT THROUGH INTERACTION WITH T-SNARES HOMOLOG 1A"/>
    <property type="match status" value="1"/>
</dbReference>
<evidence type="ECO:0000313" key="11">
    <source>
        <dbReference type="EMBL" id="EAU35800.1"/>
    </source>
</evidence>
<evidence type="ECO:0000256" key="8">
    <source>
        <dbReference type="ARBA" id="ARBA00023136"/>
    </source>
</evidence>
<dbReference type="SUPFAM" id="SSF58038">
    <property type="entry name" value="SNARE fusion complex"/>
    <property type="match status" value="1"/>
</dbReference>
<evidence type="ECO:0000256" key="4">
    <source>
        <dbReference type="ARBA" id="ARBA00022692"/>
    </source>
</evidence>
<dbReference type="GO" id="GO:0006896">
    <property type="term" value="P:Golgi to vacuole transport"/>
    <property type="evidence" value="ECO:0007669"/>
    <property type="project" value="EnsemblFungi"/>
</dbReference>
<dbReference type="GO" id="GO:0005789">
    <property type="term" value="C:endoplasmic reticulum membrane"/>
    <property type="evidence" value="ECO:0007669"/>
    <property type="project" value="TreeGrafter"/>
</dbReference>
<dbReference type="PANTHER" id="PTHR21230">
    <property type="entry name" value="VESICLE TRANSPORT V-SNARE PROTEIN VTI1-RELATED"/>
    <property type="match status" value="1"/>
</dbReference>
<dbReference type="GO" id="GO:0012507">
    <property type="term" value="C:ER to Golgi transport vesicle membrane"/>
    <property type="evidence" value="ECO:0007669"/>
    <property type="project" value="TreeGrafter"/>
</dbReference>
<dbReference type="InterPro" id="IPR007705">
    <property type="entry name" value="Vesicle_trsprt_v-SNARE_N"/>
</dbReference>
<dbReference type="GO" id="GO:0000149">
    <property type="term" value="F:SNARE binding"/>
    <property type="evidence" value="ECO:0007669"/>
    <property type="project" value="TreeGrafter"/>
</dbReference>
<comment type="similarity">
    <text evidence="2">Belongs to the VTI1 family.</text>
</comment>
<comment type="subcellular location">
    <subcellularLocation>
        <location evidence="1">Membrane</location>
        <topology evidence="1">Single-pass type IV membrane protein</topology>
    </subcellularLocation>
</comment>
<keyword evidence="4" id="KW-0812">Transmembrane</keyword>
<dbReference type="CDD" id="cd15862">
    <property type="entry name" value="SNARE_Vti1"/>
    <property type="match status" value="1"/>
</dbReference>
<keyword evidence="8" id="KW-0472">Membrane</keyword>
<dbReference type="Proteomes" id="UP000007963">
    <property type="component" value="Unassembled WGS sequence"/>
</dbReference>
<accession>Q0CQN6</accession>